<keyword evidence="1" id="KW-0472">Membrane</keyword>
<feature type="transmembrane region" description="Helical" evidence="1">
    <location>
        <begin position="142"/>
        <end position="173"/>
    </location>
</feature>
<protein>
    <submittedName>
        <fullName evidence="3">Uncharacterized protein</fullName>
    </submittedName>
</protein>
<feature type="transmembrane region" description="Helical" evidence="1">
    <location>
        <begin position="179"/>
        <end position="199"/>
    </location>
</feature>
<dbReference type="Pfam" id="PF10318">
    <property type="entry name" value="7TM_GPCR_Srh"/>
    <property type="match status" value="1"/>
</dbReference>
<keyword evidence="1" id="KW-0812">Transmembrane</keyword>
<dbReference type="AlphaFoldDB" id="A0AAF3F340"/>
<proteinExistence type="predicted"/>
<keyword evidence="1" id="KW-1133">Transmembrane helix</keyword>
<feature type="transmembrane region" description="Helical" evidence="1">
    <location>
        <begin position="101"/>
        <end position="121"/>
    </location>
</feature>
<dbReference type="WBParaSite" id="MBELARI_LOCUS20932">
    <property type="protein sequence ID" value="MBELARI_LOCUS20932"/>
    <property type="gene ID" value="MBELARI_LOCUS20932"/>
</dbReference>
<dbReference type="InterPro" id="IPR019422">
    <property type="entry name" value="7TM_GPCR_serpentine_rcpt_Srh"/>
</dbReference>
<evidence type="ECO:0000256" key="1">
    <source>
        <dbReference type="SAM" id="Phobius"/>
    </source>
</evidence>
<keyword evidence="2" id="KW-1185">Reference proteome</keyword>
<organism evidence="2 3">
    <name type="scientific">Mesorhabditis belari</name>
    <dbReference type="NCBI Taxonomy" id="2138241"/>
    <lineage>
        <taxon>Eukaryota</taxon>
        <taxon>Metazoa</taxon>
        <taxon>Ecdysozoa</taxon>
        <taxon>Nematoda</taxon>
        <taxon>Chromadorea</taxon>
        <taxon>Rhabditida</taxon>
        <taxon>Rhabditina</taxon>
        <taxon>Rhabditomorpha</taxon>
        <taxon>Rhabditoidea</taxon>
        <taxon>Rhabditidae</taxon>
        <taxon>Mesorhabditinae</taxon>
        <taxon>Mesorhabditis</taxon>
    </lineage>
</organism>
<reference evidence="3" key="1">
    <citation type="submission" date="2024-02" db="UniProtKB">
        <authorList>
            <consortium name="WormBaseParasite"/>
        </authorList>
    </citation>
    <scope>IDENTIFICATION</scope>
</reference>
<name>A0AAF3F340_9BILA</name>
<dbReference type="Proteomes" id="UP000887575">
    <property type="component" value="Unassembled WGS sequence"/>
</dbReference>
<accession>A0AAF3F340</accession>
<evidence type="ECO:0000313" key="2">
    <source>
        <dbReference type="Proteomes" id="UP000887575"/>
    </source>
</evidence>
<sequence>MVYKTPKIMLYYKPTLIYHQMLTPGSKLQLSNSSKHLFFLFLHLFAVIPPPLAMYIVAEWNDPKKMISDMNSLVLDVFEKEPLRVYAFAHDDIGPKVVVCAYVLTATTFVSLSGTLVFLTINGTRRFTKSFSASTKKSQREFMITTSVHYTVFIMFLYGGLGVLISPLITGIIDQRTNYYGLIIIAMNSIVSAPIQIFACKAYREFTMKFFKPELINCQSAWII</sequence>
<evidence type="ECO:0000313" key="3">
    <source>
        <dbReference type="WBParaSite" id="MBELARI_LOCUS20932"/>
    </source>
</evidence>
<feature type="transmembrane region" description="Helical" evidence="1">
    <location>
        <begin position="37"/>
        <end position="58"/>
    </location>
</feature>